<keyword evidence="5" id="KW-1185">Reference proteome</keyword>
<name>A0A853BL38_9ACTN</name>
<dbReference type="PANTHER" id="PTHR35176:SF6">
    <property type="entry name" value="HEME OXYGENASE HI_0854-RELATED"/>
    <property type="match status" value="1"/>
</dbReference>
<reference evidence="4 5" key="1">
    <citation type="submission" date="2020-07" db="EMBL/GenBank/DDBJ databases">
        <title>Sequencing the genomes of 1000 actinobacteria strains.</title>
        <authorList>
            <person name="Klenk H.-P."/>
        </authorList>
    </citation>
    <scope>NUCLEOTIDE SEQUENCE [LARGE SCALE GENOMIC DNA]</scope>
    <source>
        <strain evidence="4 5">DSM 45927</strain>
    </source>
</reference>
<evidence type="ECO:0000256" key="1">
    <source>
        <dbReference type="ARBA" id="ARBA00023002"/>
    </source>
</evidence>
<feature type="domain" description="Pyridoxamine 5'-phosphate oxidase N-terminal" evidence="3">
    <location>
        <begin position="62"/>
        <end position="147"/>
    </location>
</feature>
<evidence type="ECO:0000256" key="2">
    <source>
        <dbReference type="SAM" id="MobiDB-lite"/>
    </source>
</evidence>
<sequence length="196" mass="20807">MATTSDPNASTGVPAQAASPTGPTARATGTTDDLRPGPDSAATWGEFVGADPDFSGVVGAAFRAHRHHVLATIRKDGAPRVSGTEVDFRGDEMLFGSMPGARKARDLQRDPRFALHAMPGDTSMQPGDVKISGLALEVRDKAELSRLLGPEEEVGEGVHVFRVLLTDAVLTTVEGDELVVRTWRPATGVREIRRQG</sequence>
<dbReference type="RefSeq" id="WP_179766904.1">
    <property type="nucleotide sequence ID" value="NZ_JACCFO010000001.1"/>
</dbReference>
<protein>
    <recommendedName>
        <fullName evidence="3">Pyridoxamine 5'-phosphate oxidase N-terminal domain-containing protein</fullName>
    </recommendedName>
</protein>
<dbReference type="Pfam" id="PF01243">
    <property type="entry name" value="PNPOx_N"/>
    <property type="match status" value="1"/>
</dbReference>
<dbReference type="EMBL" id="JACCFO010000001">
    <property type="protein sequence ID" value="NYI95377.1"/>
    <property type="molecule type" value="Genomic_DNA"/>
</dbReference>
<dbReference type="InterPro" id="IPR012349">
    <property type="entry name" value="Split_barrel_FMN-bd"/>
</dbReference>
<dbReference type="SUPFAM" id="SSF50475">
    <property type="entry name" value="FMN-binding split barrel"/>
    <property type="match status" value="1"/>
</dbReference>
<proteinExistence type="predicted"/>
<accession>A0A853BL38</accession>
<organism evidence="4 5">
    <name type="scientific">Streptomonospora nanhaiensis</name>
    <dbReference type="NCBI Taxonomy" id="1323731"/>
    <lineage>
        <taxon>Bacteria</taxon>
        <taxon>Bacillati</taxon>
        <taxon>Actinomycetota</taxon>
        <taxon>Actinomycetes</taxon>
        <taxon>Streptosporangiales</taxon>
        <taxon>Nocardiopsidaceae</taxon>
        <taxon>Streptomonospora</taxon>
    </lineage>
</organism>
<feature type="region of interest" description="Disordered" evidence="2">
    <location>
        <begin position="1"/>
        <end position="44"/>
    </location>
</feature>
<evidence type="ECO:0000259" key="3">
    <source>
        <dbReference type="Pfam" id="PF01243"/>
    </source>
</evidence>
<dbReference type="Gene3D" id="2.30.110.10">
    <property type="entry name" value="Electron Transport, Fmn-binding Protein, Chain A"/>
    <property type="match status" value="1"/>
</dbReference>
<feature type="compositionally biased region" description="Low complexity" evidence="2">
    <location>
        <begin position="17"/>
        <end position="31"/>
    </location>
</feature>
<evidence type="ECO:0000313" key="4">
    <source>
        <dbReference type="EMBL" id="NYI95377.1"/>
    </source>
</evidence>
<dbReference type="GO" id="GO:0070967">
    <property type="term" value="F:coenzyme F420 binding"/>
    <property type="evidence" value="ECO:0007669"/>
    <property type="project" value="TreeGrafter"/>
</dbReference>
<evidence type="ECO:0000313" key="5">
    <source>
        <dbReference type="Proteomes" id="UP000575985"/>
    </source>
</evidence>
<dbReference type="GO" id="GO:0005829">
    <property type="term" value="C:cytosol"/>
    <property type="evidence" value="ECO:0007669"/>
    <property type="project" value="TreeGrafter"/>
</dbReference>
<dbReference type="Proteomes" id="UP000575985">
    <property type="component" value="Unassembled WGS sequence"/>
</dbReference>
<dbReference type="PANTHER" id="PTHR35176">
    <property type="entry name" value="HEME OXYGENASE HI_0854-RELATED"/>
    <property type="match status" value="1"/>
</dbReference>
<feature type="compositionally biased region" description="Polar residues" evidence="2">
    <location>
        <begin position="1"/>
        <end position="13"/>
    </location>
</feature>
<dbReference type="AlphaFoldDB" id="A0A853BL38"/>
<dbReference type="InterPro" id="IPR011576">
    <property type="entry name" value="Pyridox_Oxase_N"/>
</dbReference>
<dbReference type="GO" id="GO:0016627">
    <property type="term" value="F:oxidoreductase activity, acting on the CH-CH group of donors"/>
    <property type="evidence" value="ECO:0007669"/>
    <property type="project" value="TreeGrafter"/>
</dbReference>
<gene>
    <name evidence="4" type="ORF">HNR12_001654</name>
</gene>
<keyword evidence="1" id="KW-0560">Oxidoreductase</keyword>
<comment type="caution">
    <text evidence="4">The sequence shown here is derived from an EMBL/GenBank/DDBJ whole genome shotgun (WGS) entry which is preliminary data.</text>
</comment>
<dbReference type="InterPro" id="IPR052019">
    <property type="entry name" value="F420H2_bilvrd_red/Heme_oxyg"/>
</dbReference>